<proteinExistence type="predicted"/>
<dbReference type="InterPro" id="IPR044398">
    <property type="entry name" value="Globin-sensor_dom"/>
</dbReference>
<evidence type="ECO:0000313" key="7">
    <source>
        <dbReference type="EMBL" id="BBP43247.1"/>
    </source>
</evidence>
<dbReference type="KEGG" id="tzo:THMIRHAT_09930"/>
<dbReference type="EMBL" id="AP021888">
    <property type="protein sequence ID" value="BBP43247.1"/>
    <property type="molecule type" value="Genomic_DNA"/>
</dbReference>
<dbReference type="GO" id="GO:0020037">
    <property type="term" value="F:heme binding"/>
    <property type="evidence" value="ECO:0007669"/>
    <property type="project" value="InterPro"/>
</dbReference>
<protein>
    <recommendedName>
        <fullName evidence="3">Diguanylate cyclase DosC</fullName>
        <ecNumber evidence="2">2.7.7.65</ecNumber>
    </recommendedName>
    <alternativeName>
        <fullName evidence="4">Direct oxygen-sensing cyclase</fullName>
    </alternativeName>
</protein>
<evidence type="ECO:0000256" key="2">
    <source>
        <dbReference type="ARBA" id="ARBA00012528"/>
    </source>
</evidence>
<dbReference type="GO" id="GO:0019825">
    <property type="term" value="F:oxygen binding"/>
    <property type="evidence" value="ECO:0007669"/>
    <property type="project" value="InterPro"/>
</dbReference>
<dbReference type="FunFam" id="3.30.70.270:FF:000001">
    <property type="entry name" value="Diguanylate cyclase domain protein"/>
    <property type="match status" value="1"/>
</dbReference>
<organism evidence="7 8">
    <name type="scientific">Thiosulfativibrio zosterae</name>
    <dbReference type="NCBI Taxonomy" id="2675053"/>
    <lineage>
        <taxon>Bacteria</taxon>
        <taxon>Pseudomonadati</taxon>
        <taxon>Pseudomonadota</taxon>
        <taxon>Gammaproteobacteria</taxon>
        <taxon>Thiotrichales</taxon>
        <taxon>Piscirickettsiaceae</taxon>
        <taxon>Thiosulfativibrio</taxon>
    </lineage>
</organism>
<dbReference type="InterPro" id="IPR050469">
    <property type="entry name" value="Diguanylate_Cyclase"/>
</dbReference>
<dbReference type="EC" id="2.7.7.65" evidence="2"/>
<dbReference type="AlphaFoldDB" id="A0A6F8PMH6"/>
<dbReference type="InterPro" id="IPR009050">
    <property type="entry name" value="Globin-like_sf"/>
</dbReference>
<dbReference type="Pfam" id="PF11563">
    <property type="entry name" value="Protoglobin"/>
    <property type="match status" value="1"/>
</dbReference>
<dbReference type="InterPro" id="IPR029787">
    <property type="entry name" value="Nucleotide_cyclase"/>
</dbReference>
<dbReference type="InterPro" id="IPR012292">
    <property type="entry name" value="Globin/Proto"/>
</dbReference>
<evidence type="ECO:0000256" key="5">
    <source>
        <dbReference type="ARBA" id="ARBA00034247"/>
    </source>
</evidence>
<comment type="cofactor">
    <cofactor evidence="1">
        <name>Mg(2+)</name>
        <dbReference type="ChEBI" id="CHEBI:18420"/>
    </cofactor>
</comment>
<dbReference type="CDD" id="cd01949">
    <property type="entry name" value="GGDEF"/>
    <property type="match status" value="1"/>
</dbReference>
<dbReference type="PANTHER" id="PTHR45138:SF9">
    <property type="entry name" value="DIGUANYLATE CYCLASE DGCM-RELATED"/>
    <property type="match status" value="1"/>
</dbReference>
<dbReference type="SUPFAM" id="SSF55073">
    <property type="entry name" value="Nucleotide cyclase"/>
    <property type="match status" value="1"/>
</dbReference>
<evidence type="ECO:0000256" key="4">
    <source>
        <dbReference type="ARBA" id="ARBA00029839"/>
    </source>
</evidence>
<evidence type="ECO:0000256" key="1">
    <source>
        <dbReference type="ARBA" id="ARBA00001946"/>
    </source>
</evidence>
<dbReference type="RefSeq" id="WP_173291068.1">
    <property type="nucleotide sequence ID" value="NZ_AP021888.1"/>
</dbReference>
<sequence>MQTLQQFFIGNLYTPDNNQLLEAYQTFIKNNAAECTQAFYDVLLTDSATKRYLTNQLVENHLKIELQAWIKQTLSPKFSDEDIQTLVNKQRLVGEVHSRIEVPMHMVNSAMSTIKQVLFINLRNDANIPDKLKADLIILLNLLLDSALSLINESYLDQRVNTERHAQEYRSRSSAHEMAIEIERVKGALFGWMTQFMSDLLTHSTHRKVDIHHQEFALWIRHKLGFFCTDPRVTNKIIHNLDELQDSLNELHHSPNAPKEQTIQKINALTNECGWMLGQIADKNIEDATREDALTSLIERRFMAPILQSETQLAIKTQEPYTLLMIDVDNFKSVNDIHGHQAGDAVLSSIGRHLKRALRVTDYAFRFGGEEFMILMPETSLENGILAAQKILDNIRQNEVKLDNGRTLKATVSIGLAQFEQDPDYQQVIKIADEKLYEAKHAGKDRYAY</sequence>
<feature type="domain" description="GGDEF" evidence="6">
    <location>
        <begin position="319"/>
        <end position="449"/>
    </location>
</feature>
<dbReference type="Pfam" id="PF00990">
    <property type="entry name" value="GGDEF"/>
    <property type="match status" value="1"/>
</dbReference>
<accession>A0A6F8PMH6</accession>
<dbReference type="Gene3D" id="3.30.70.270">
    <property type="match status" value="1"/>
</dbReference>
<dbReference type="InterPro" id="IPR043128">
    <property type="entry name" value="Rev_trsase/Diguanyl_cyclase"/>
</dbReference>
<dbReference type="Gene3D" id="1.10.490.10">
    <property type="entry name" value="Globins"/>
    <property type="match status" value="1"/>
</dbReference>
<name>A0A6F8PMH6_9GAMM</name>
<evidence type="ECO:0000313" key="8">
    <source>
        <dbReference type="Proteomes" id="UP000501466"/>
    </source>
</evidence>
<gene>
    <name evidence="7" type="ORF">THMIRHAT_09930</name>
</gene>
<dbReference type="GO" id="GO:0052621">
    <property type="term" value="F:diguanylate cyclase activity"/>
    <property type="evidence" value="ECO:0007669"/>
    <property type="project" value="UniProtKB-EC"/>
</dbReference>
<dbReference type="SUPFAM" id="SSF46458">
    <property type="entry name" value="Globin-like"/>
    <property type="match status" value="1"/>
</dbReference>
<dbReference type="PROSITE" id="PS50887">
    <property type="entry name" value="GGDEF"/>
    <property type="match status" value="1"/>
</dbReference>
<dbReference type="PANTHER" id="PTHR45138">
    <property type="entry name" value="REGULATORY COMPONENTS OF SENSORY TRANSDUCTION SYSTEM"/>
    <property type="match status" value="1"/>
</dbReference>
<reference evidence="8" key="1">
    <citation type="submission" date="2019-11" db="EMBL/GenBank/DDBJ databases">
        <title>Isolation and characterization of two novel species in the genus Thiomicrorhabdus.</title>
        <authorList>
            <person name="Mochizuki J."/>
            <person name="Kojima H."/>
            <person name="Fukui M."/>
        </authorList>
    </citation>
    <scope>NUCLEOTIDE SEQUENCE [LARGE SCALE GENOMIC DNA]</scope>
    <source>
        <strain evidence="8">AkT22</strain>
    </source>
</reference>
<dbReference type="InterPro" id="IPR000160">
    <property type="entry name" value="GGDEF_dom"/>
</dbReference>
<evidence type="ECO:0000259" key="6">
    <source>
        <dbReference type="PROSITE" id="PS50887"/>
    </source>
</evidence>
<dbReference type="Proteomes" id="UP000501466">
    <property type="component" value="Chromosome"/>
</dbReference>
<comment type="catalytic activity">
    <reaction evidence="5">
        <text>2 GTP = 3',3'-c-di-GMP + 2 diphosphate</text>
        <dbReference type="Rhea" id="RHEA:24898"/>
        <dbReference type="ChEBI" id="CHEBI:33019"/>
        <dbReference type="ChEBI" id="CHEBI:37565"/>
        <dbReference type="ChEBI" id="CHEBI:58805"/>
        <dbReference type="EC" id="2.7.7.65"/>
    </reaction>
</comment>
<evidence type="ECO:0000256" key="3">
    <source>
        <dbReference type="ARBA" id="ARBA00015125"/>
    </source>
</evidence>
<keyword evidence="8" id="KW-1185">Reference proteome</keyword>
<dbReference type="SMART" id="SM00267">
    <property type="entry name" value="GGDEF"/>
    <property type="match status" value="1"/>
</dbReference>
<dbReference type="NCBIfam" id="TIGR00254">
    <property type="entry name" value="GGDEF"/>
    <property type="match status" value="1"/>
</dbReference>